<proteinExistence type="predicted"/>
<dbReference type="EMBL" id="LT558130">
    <property type="protein sequence ID" value="SAM84349.1"/>
    <property type="molecule type" value="Genomic_DNA"/>
</dbReference>
<sequence length="256" mass="29872">MLANVTNDTMDCHEHLKNKAITRCDQRLDPSIITKDEVDHRFCADSVFSRVLQRRIFLKNSTMSLRDLQSLRRSSRRTTDSDNFESYQELYQEIIDTFGLLDYQVMPLTCDPLAQFKTVNAAGKEKLPRPPLQKLIPALRSDISTLSETLRRYMCTYLHPDNVLQQSKESLKQRFRVIRAIQNLYAEHSIMLAPQDDAFFFRDCKVCAIYDPEIIRFCRDLHCILLKIFHAQRVKPPSCRFFIPMPEMSDAEVSDG</sequence>
<organism evidence="1 2">
    <name type="scientific">Ustilago bromivora</name>
    <dbReference type="NCBI Taxonomy" id="307758"/>
    <lineage>
        <taxon>Eukaryota</taxon>
        <taxon>Fungi</taxon>
        <taxon>Dikarya</taxon>
        <taxon>Basidiomycota</taxon>
        <taxon>Ustilaginomycotina</taxon>
        <taxon>Ustilaginomycetes</taxon>
        <taxon>Ustilaginales</taxon>
        <taxon>Ustilaginaceae</taxon>
        <taxon>Ustilago</taxon>
    </lineage>
</organism>
<evidence type="ECO:0000313" key="2">
    <source>
        <dbReference type="Proteomes" id="UP000179920"/>
    </source>
</evidence>
<reference evidence="2" key="1">
    <citation type="submission" date="2016-04" db="EMBL/GenBank/DDBJ databases">
        <authorList>
            <person name="Guldener U."/>
            <person name="Guldener U."/>
        </authorList>
    </citation>
    <scope>NUCLEOTIDE SEQUENCE [LARGE SCALE GENOMIC DNA]</scope>
    <source>
        <strain evidence="2">UB2112</strain>
    </source>
</reference>
<dbReference type="Proteomes" id="UP000179920">
    <property type="component" value="Chromosome XIV"/>
</dbReference>
<gene>
    <name evidence="1" type="ORF">UBRO_05587</name>
</gene>
<evidence type="ECO:0000313" key="1">
    <source>
        <dbReference type="EMBL" id="SAM84349.1"/>
    </source>
</evidence>
<dbReference type="OrthoDB" id="2544295at2759"/>
<dbReference type="AlphaFoldDB" id="A0A1K0HHX1"/>
<accession>A0A1K0HHX1</accession>
<protein>
    <submittedName>
        <fullName evidence="1">Uncharacterized protein</fullName>
    </submittedName>
</protein>
<name>A0A1K0HHX1_9BASI</name>